<feature type="region of interest" description="Disordered" evidence="7">
    <location>
        <begin position="1"/>
        <end position="23"/>
    </location>
</feature>
<evidence type="ECO:0000256" key="1">
    <source>
        <dbReference type="ARBA" id="ARBA00004141"/>
    </source>
</evidence>
<accession>A0AAN9VJQ6</accession>
<feature type="transmembrane region" description="Helical" evidence="8">
    <location>
        <begin position="59"/>
        <end position="79"/>
    </location>
</feature>
<evidence type="ECO:0000313" key="9">
    <source>
        <dbReference type="EMBL" id="KAK7792618.1"/>
    </source>
</evidence>
<organism evidence="9 10">
    <name type="scientific">Gryllus longicercus</name>
    <dbReference type="NCBI Taxonomy" id="2509291"/>
    <lineage>
        <taxon>Eukaryota</taxon>
        <taxon>Metazoa</taxon>
        <taxon>Ecdysozoa</taxon>
        <taxon>Arthropoda</taxon>
        <taxon>Hexapoda</taxon>
        <taxon>Insecta</taxon>
        <taxon>Pterygota</taxon>
        <taxon>Neoptera</taxon>
        <taxon>Polyneoptera</taxon>
        <taxon>Orthoptera</taxon>
        <taxon>Ensifera</taxon>
        <taxon>Gryllidea</taxon>
        <taxon>Grylloidea</taxon>
        <taxon>Gryllidae</taxon>
        <taxon>Gryllinae</taxon>
        <taxon>Gryllus</taxon>
    </lineage>
</organism>
<feature type="transmembrane region" description="Helical" evidence="8">
    <location>
        <begin position="143"/>
        <end position="164"/>
    </location>
</feature>
<evidence type="ECO:0000256" key="6">
    <source>
        <dbReference type="ARBA" id="ARBA00023136"/>
    </source>
</evidence>
<reference evidence="9 10" key="1">
    <citation type="submission" date="2024-03" db="EMBL/GenBank/DDBJ databases">
        <title>The genome assembly and annotation of the cricket Gryllus longicercus Weissman &amp; Gray.</title>
        <authorList>
            <person name="Szrajer S."/>
            <person name="Gray D."/>
            <person name="Ylla G."/>
        </authorList>
    </citation>
    <scope>NUCLEOTIDE SEQUENCE [LARGE SCALE GENOMIC DNA]</scope>
    <source>
        <strain evidence="9">DAG 2021-001</strain>
        <tissue evidence="9">Whole body minus gut</tissue>
    </source>
</reference>
<evidence type="ECO:0000313" key="10">
    <source>
        <dbReference type="Proteomes" id="UP001378592"/>
    </source>
</evidence>
<dbReference type="GO" id="GO:0005886">
    <property type="term" value="C:plasma membrane"/>
    <property type="evidence" value="ECO:0007669"/>
    <property type="project" value="TreeGrafter"/>
</dbReference>
<evidence type="ECO:0000256" key="2">
    <source>
        <dbReference type="ARBA" id="ARBA00007965"/>
    </source>
</evidence>
<protein>
    <recommendedName>
        <fullName evidence="11">Equilibrative nucleoside transporter</fullName>
    </recommendedName>
</protein>
<dbReference type="GO" id="GO:0005337">
    <property type="term" value="F:nucleoside transmembrane transporter activity"/>
    <property type="evidence" value="ECO:0007669"/>
    <property type="project" value="InterPro"/>
</dbReference>
<keyword evidence="4 8" id="KW-0812">Transmembrane</keyword>
<dbReference type="Pfam" id="PF01733">
    <property type="entry name" value="Nucleoside_tran"/>
    <property type="match status" value="1"/>
</dbReference>
<feature type="transmembrane region" description="Helical" evidence="8">
    <location>
        <begin position="237"/>
        <end position="258"/>
    </location>
</feature>
<dbReference type="Proteomes" id="UP001378592">
    <property type="component" value="Unassembled WGS sequence"/>
</dbReference>
<comment type="similarity">
    <text evidence="2">Belongs to the SLC29A/ENT transporter (TC 2.A.57) family.</text>
</comment>
<evidence type="ECO:0000256" key="7">
    <source>
        <dbReference type="SAM" id="MobiDB-lite"/>
    </source>
</evidence>
<keyword evidence="6 8" id="KW-0472">Membrane</keyword>
<dbReference type="InterPro" id="IPR002259">
    <property type="entry name" value="Eqnu_transpt"/>
</dbReference>
<dbReference type="PANTHER" id="PTHR10332">
    <property type="entry name" value="EQUILIBRATIVE NUCLEOSIDE TRANSPORTER"/>
    <property type="match status" value="1"/>
</dbReference>
<feature type="transmembrane region" description="Helical" evidence="8">
    <location>
        <begin position="411"/>
        <end position="435"/>
    </location>
</feature>
<evidence type="ECO:0000256" key="3">
    <source>
        <dbReference type="ARBA" id="ARBA00022448"/>
    </source>
</evidence>
<sequence length="473" mass="52190">MMEYSVNTRPLLQESESESDGEDGILDVDRSIEQDDHIVVTKDIKPLFKLREPSDRYNLAYIIFYLLGMTTLLPWNFFITADDYWMYKLRDVHSNQTDDGGSRTELQAGFTSYLSVASTVPNTLFLVLNTMLSQKIRLGVRMIGSLAAMLLLFVLTTVLVRVNTDSWQEIFFIVTLTSVVLLNIASAVLQGGLFGMVGRFPSRYITAVVSGQALGGIFAALAEIASLCLGASSTKSAFVYFMVANGMLILSLIAYVILARAVFFRFHMADKVESTSVQYDPALGEEACAVPPQSVSWLGVLGKIWMYGLSVWLTFFITLAMYPAVTVLVNSVGAGSRRPWNDVYFVPVVGYLIFSTCDYIGRILAGILKWPRRSAWLVGLLAALRVVFVPLLLLCNAHPRHHLPVLINSDVYYIIIIVLFALSNGYLANLTLICVPRVVDATEQELASSMMAAFLGIGLACGSTLSLLMVRAL</sequence>
<gene>
    <name evidence="9" type="ORF">R5R35_009151</name>
</gene>
<dbReference type="PIRSF" id="PIRSF016379">
    <property type="entry name" value="ENT"/>
    <property type="match status" value="1"/>
</dbReference>
<feature type="transmembrane region" description="Helical" evidence="8">
    <location>
        <begin position="110"/>
        <end position="131"/>
    </location>
</feature>
<feature type="transmembrane region" description="Helical" evidence="8">
    <location>
        <begin position="376"/>
        <end position="399"/>
    </location>
</feature>
<feature type="transmembrane region" description="Helical" evidence="8">
    <location>
        <begin position="447"/>
        <end position="470"/>
    </location>
</feature>
<dbReference type="AlphaFoldDB" id="A0AAN9VJQ6"/>
<keyword evidence="3" id="KW-0813">Transport</keyword>
<feature type="compositionally biased region" description="Polar residues" evidence="7">
    <location>
        <begin position="1"/>
        <end position="10"/>
    </location>
</feature>
<proteinExistence type="inferred from homology"/>
<feature type="transmembrane region" description="Helical" evidence="8">
    <location>
        <begin position="344"/>
        <end position="364"/>
    </location>
</feature>
<keyword evidence="10" id="KW-1185">Reference proteome</keyword>
<comment type="caution">
    <text evidence="9">The sequence shown here is derived from an EMBL/GenBank/DDBJ whole genome shotgun (WGS) entry which is preliminary data.</text>
</comment>
<evidence type="ECO:0000256" key="5">
    <source>
        <dbReference type="ARBA" id="ARBA00022989"/>
    </source>
</evidence>
<name>A0AAN9VJQ6_9ORTH</name>
<feature type="transmembrane region" description="Helical" evidence="8">
    <location>
        <begin position="204"/>
        <end position="225"/>
    </location>
</feature>
<comment type="subcellular location">
    <subcellularLocation>
        <location evidence="1">Membrane</location>
        <topology evidence="1">Multi-pass membrane protein</topology>
    </subcellularLocation>
</comment>
<evidence type="ECO:0008006" key="11">
    <source>
        <dbReference type="Google" id="ProtNLM"/>
    </source>
</evidence>
<dbReference type="PRINTS" id="PR01130">
    <property type="entry name" value="DERENTRNSPRT"/>
</dbReference>
<dbReference type="EMBL" id="JAZDUA010000440">
    <property type="protein sequence ID" value="KAK7792618.1"/>
    <property type="molecule type" value="Genomic_DNA"/>
</dbReference>
<evidence type="ECO:0000256" key="8">
    <source>
        <dbReference type="SAM" id="Phobius"/>
    </source>
</evidence>
<dbReference type="PANTHER" id="PTHR10332:SF88">
    <property type="entry name" value="EQUILIBRATIVE NUCLEOSIDE TRANSPORTER 1, ISOFORM A"/>
    <property type="match status" value="1"/>
</dbReference>
<feature type="transmembrane region" description="Helical" evidence="8">
    <location>
        <begin position="170"/>
        <end position="197"/>
    </location>
</feature>
<evidence type="ECO:0000256" key="4">
    <source>
        <dbReference type="ARBA" id="ARBA00022692"/>
    </source>
</evidence>
<feature type="transmembrane region" description="Helical" evidence="8">
    <location>
        <begin position="304"/>
        <end position="324"/>
    </location>
</feature>
<keyword evidence="5 8" id="KW-1133">Transmembrane helix</keyword>